<dbReference type="AlphaFoldDB" id="A0AA91TIF6"/>
<evidence type="ECO:0000313" key="1">
    <source>
        <dbReference type="EMBL" id="OXL43337.1"/>
    </source>
</evidence>
<accession>A0AA91TIF6</accession>
<comment type="caution">
    <text evidence="1">The sequence shown here is derived from an EMBL/GenBank/DDBJ whole genome shotgun (WGS) entry which is preliminary data.</text>
</comment>
<reference evidence="1 2" key="1">
    <citation type="submission" date="2017-07" db="EMBL/GenBank/DDBJ databases">
        <title>Draft genome sequence of Prevotella copri isolated from the gut of healthy adult Indian.</title>
        <authorList>
            <person name="Das B."/>
            <person name="Bag S."/>
            <person name="Ghosh T.S."/>
        </authorList>
    </citation>
    <scope>NUCLEOTIDE SEQUENCE [LARGE SCALE GENOMIC DNA]</scope>
    <source>
        <strain evidence="1 2">Indica</strain>
    </source>
</reference>
<name>A0AA91TIF6_9BACT</name>
<dbReference type="Proteomes" id="UP000215155">
    <property type="component" value="Unassembled WGS sequence"/>
</dbReference>
<gene>
    <name evidence="1" type="ORF">CFT61_11605</name>
</gene>
<dbReference type="EMBL" id="NMPZ01000019">
    <property type="protein sequence ID" value="OXL43337.1"/>
    <property type="molecule type" value="Genomic_DNA"/>
</dbReference>
<proteinExistence type="predicted"/>
<organism evidence="1 2">
    <name type="scientific">Segatella copri</name>
    <dbReference type="NCBI Taxonomy" id="165179"/>
    <lineage>
        <taxon>Bacteria</taxon>
        <taxon>Pseudomonadati</taxon>
        <taxon>Bacteroidota</taxon>
        <taxon>Bacteroidia</taxon>
        <taxon>Bacteroidales</taxon>
        <taxon>Prevotellaceae</taxon>
        <taxon>Segatella</taxon>
    </lineage>
</organism>
<evidence type="ECO:0000313" key="2">
    <source>
        <dbReference type="Proteomes" id="UP000215155"/>
    </source>
</evidence>
<sequence length="69" mass="8059">MAQTFDGPTTIKRSGSEHRRAVSLFFPEGEKIEMRGGAFFNGKEGRDDFRTHFLQKKQSCRKHPFLERK</sequence>
<protein>
    <submittedName>
        <fullName evidence="1">Uncharacterized protein</fullName>
    </submittedName>
</protein>